<evidence type="ECO:0000313" key="3">
    <source>
        <dbReference type="Proteomes" id="UP000314294"/>
    </source>
</evidence>
<evidence type="ECO:0000256" key="1">
    <source>
        <dbReference type="SAM" id="MobiDB-lite"/>
    </source>
</evidence>
<feature type="region of interest" description="Disordered" evidence="1">
    <location>
        <begin position="1"/>
        <end position="42"/>
    </location>
</feature>
<feature type="compositionally biased region" description="Basic and acidic residues" evidence="1">
    <location>
        <begin position="23"/>
        <end position="34"/>
    </location>
</feature>
<reference evidence="2 3" key="1">
    <citation type="submission" date="2019-03" db="EMBL/GenBank/DDBJ databases">
        <title>First draft genome of Liparis tanakae, snailfish: a comprehensive survey of snailfish specific genes.</title>
        <authorList>
            <person name="Kim W."/>
            <person name="Song I."/>
            <person name="Jeong J.-H."/>
            <person name="Kim D."/>
            <person name="Kim S."/>
            <person name="Ryu S."/>
            <person name="Song J.Y."/>
            <person name="Lee S.K."/>
        </authorList>
    </citation>
    <scope>NUCLEOTIDE SEQUENCE [LARGE SCALE GENOMIC DNA]</scope>
    <source>
        <tissue evidence="2">Muscle</tissue>
    </source>
</reference>
<accession>A0A4Z2ITY1</accession>
<dbReference type="AlphaFoldDB" id="A0A4Z2ITY1"/>
<dbReference type="Proteomes" id="UP000314294">
    <property type="component" value="Unassembled WGS sequence"/>
</dbReference>
<dbReference type="EMBL" id="SRLO01000051">
    <property type="protein sequence ID" value="TNN80772.1"/>
    <property type="molecule type" value="Genomic_DNA"/>
</dbReference>
<comment type="caution">
    <text evidence="2">The sequence shown here is derived from an EMBL/GenBank/DDBJ whole genome shotgun (WGS) entry which is preliminary data.</text>
</comment>
<organism evidence="2 3">
    <name type="scientific">Liparis tanakae</name>
    <name type="common">Tanaka's snailfish</name>
    <dbReference type="NCBI Taxonomy" id="230148"/>
    <lineage>
        <taxon>Eukaryota</taxon>
        <taxon>Metazoa</taxon>
        <taxon>Chordata</taxon>
        <taxon>Craniata</taxon>
        <taxon>Vertebrata</taxon>
        <taxon>Euteleostomi</taxon>
        <taxon>Actinopterygii</taxon>
        <taxon>Neopterygii</taxon>
        <taxon>Teleostei</taxon>
        <taxon>Neoteleostei</taxon>
        <taxon>Acanthomorphata</taxon>
        <taxon>Eupercaria</taxon>
        <taxon>Perciformes</taxon>
        <taxon>Cottioidei</taxon>
        <taxon>Cottales</taxon>
        <taxon>Liparidae</taxon>
        <taxon>Liparis</taxon>
    </lineage>
</organism>
<protein>
    <submittedName>
        <fullName evidence="2">Uncharacterized protein</fullName>
    </submittedName>
</protein>
<name>A0A4Z2ITY1_9TELE</name>
<keyword evidence="3" id="KW-1185">Reference proteome</keyword>
<sequence>MEEIQETIKILQSPPSSAGEYTARGRGELVETRKRATTPPMSRDAFAMLLPSDLDFQRSLQLRTENQTGLSTGLLKKRTRTMKAETDCSESFAEYTSGRPLVSQNIVISAR</sequence>
<gene>
    <name evidence="2" type="ORF">EYF80_009006</name>
</gene>
<evidence type="ECO:0000313" key="2">
    <source>
        <dbReference type="EMBL" id="TNN80772.1"/>
    </source>
</evidence>
<proteinExistence type="predicted"/>